<dbReference type="Pfam" id="PF17962">
    <property type="entry name" value="bMG6"/>
    <property type="match status" value="1"/>
</dbReference>
<dbReference type="Pfam" id="PF01835">
    <property type="entry name" value="MG2"/>
    <property type="match status" value="1"/>
</dbReference>
<dbReference type="Pfam" id="PF21142">
    <property type="entry name" value="A2M_bMG2"/>
    <property type="match status" value="1"/>
</dbReference>
<dbReference type="InterPro" id="IPR008930">
    <property type="entry name" value="Terpenoid_cyclase/PrenylTrfase"/>
</dbReference>
<accession>A0ABT5LRV0</accession>
<comment type="caution">
    <text evidence="8">The sequence shown here is derived from an EMBL/GenBank/DDBJ whole genome shotgun (WGS) entry which is preliminary data.</text>
</comment>
<dbReference type="RefSeq" id="WP_273575730.1">
    <property type="nucleotide sequence ID" value="NZ_JAQRFN010000010.1"/>
</dbReference>
<dbReference type="InterPro" id="IPR001599">
    <property type="entry name" value="Macroglobln_a2"/>
</dbReference>
<dbReference type="Pfam" id="PF21765">
    <property type="entry name" value="CUB_A2MG"/>
    <property type="match status" value="1"/>
</dbReference>
<evidence type="ECO:0000313" key="8">
    <source>
        <dbReference type="EMBL" id="MDC9597147.1"/>
    </source>
</evidence>
<dbReference type="Pfam" id="PF11974">
    <property type="entry name" value="bMG3"/>
    <property type="match status" value="1"/>
</dbReference>
<evidence type="ECO:0000256" key="3">
    <source>
        <dbReference type="PIRNR" id="PIRNR038980"/>
    </source>
</evidence>
<keyword evidence="9" id="KW-1185">Reference proteome</keyword>
<dbReference type="Pfam" id="PF17972">
    <property type="entry name" value="bMG5"/>
    <property type="match status" value="1"/>
</dbReference>
<dbReference type="PANTHER" id="PTHR40094">
    <property type="entry name" value="ALPHA-2-MACROGLOBULIN HOMOLOG"/>
    <property type="match status" value="1"/>
</dbReference>
<dbReference type="Gene3D" id="2.60.40.1930">
    <property type="match status" value="1"/>
</dbReference>
<dbReference type="InterPro" id="IPR021868">
    <property type="entry name" value="Alpha_2_Macroglob_MG3"/>
</dbReference>
<gene>
    <name evidence="8" type="ORF">PSI14_09825</name>
</gene>
<keyword evidence="3" id="KW-1003">Cell membrane</keyword>
<dbReference type="PANTHER" id="PTHR40094:SF1">
    <property type="entry name" value="UBIQUITIN DOMAIN-CONTAINING PROTEIN"/>
    <property type="match status" value="1"/>
</dbReference>
<proteinExistence type="inferred from homology"/>
<protein>
    <recommendedName>
        <fullName evidence="3">Alpha-2-macroglobulin</fullName>
    </recommendedName>
</protein>
<dbReference type="InterPro" id="IPR040639">
    <property type="entry name" value="A2MG_MG1"/>
</dbReference>
<keyword evidence="2 5" id="KW-0732">Signal</keyword>
<evidence type="ECO:0000259" key="6">
    <source>
        <dbReference type="SMART" id="SM01359"/>
    </source>
</evidence>
<organism evidence="8 9">
    <name type="scientific">Xenorhabdus anantnagensis</name>
    <dbReference type="NCBI Taxonomy" id="3025875"/>
    <lineage>
        <taxon>Bacteria</taxon>
        <taxon>Pseudomonadati</taxon>
        <taxon>Pseudomonadota</taxon>
        <taxon>Gammaproteobacteria</taxon>
        <taxon>Enterobacterales</taxon>
        <taxon>Morganellaceae</taxon>
        <taxon>Xenorhabdus</taxon>
    </lineage>
</organism>
<keyword evidence="3" id="KW-0472">Membrane</keyword>
<dbReference type="SMART" id="SM01360">
    <property type="entry name" value="A2M"/>
    <property type="match status" value="1"/>
</dbReference>
<dbReference type="InterPro" id="IPR041246">
    <property type="entry name" value="Bact_MG10"/>
</dbReference>
<reference evidence="8 9" key="1">
    <citation type="submission" date="2023-02" db="EMBL/GenBank/DDBJ databases">
        <title>Entomopathogenic bacteria.</title>
        <authorList>
            <person name="Machado R.A."/>
        </authorList>
    </citation>
    <scope>NUCLEOTIDE SEQUENCE [LARGE SCALE GENOMIC DNA]</scope>
    <source>
        <strain evidence="8 9">XENO-2</strain>
    </source>
</reference>
<dbReference type="PIRSF" id="PIRSF038980">
    <property type="entry name" value="A2M_bac"/>
    <property type="match status" value="1"/>
</dbReference>
<dbReference type="InterPro" id="IPR049122">
    <property type="entry name" value="A2MG_CUB"/>
</dbReference>
<name>A0ABT5LRV0_9GAMM</name>
<feature type="compositionally biased region" description="Basic and acidic residues" evidence="4">
    <location>
        <begin position="57"/>
        <end position="81"/>
    </location>
</feature>
<evidence type="ECO:0000313" key="9">
    <source>
        <dbReference type="Proteomes" id="UP001220225"/>
    </source>
</evidence>
<dbReference type="Gene3D" id="1.50.10.20">
    <property type="match status" value="1"/>
</dbReference>
<dbReference type="Proteomes" id="UP001220225">
    <property type="component" value="Unassembled WGS sequence"/>
</dbReference>
<keyword evidence="3" id="KW-0646">Protease inhibitor</keyword>
<dbReference type="InterPro" id="IPR041203">
    <property type="entry name" value="Bact_A2M_MG5"/>
</dbReference>
<dbReference type="CDD" id="cd02891">
    <property type="entry name" value="A2M_like"/>
    <property type="match status" value="1"/>
</dbReference>
<dbReference type="InterPro" id="IPR041462">
    <property type="entry name" value="Bact_A2M_MG6"/>
</dbReference>
<sequence length="1700" mass="189854">MYQRQLWQWVIRRKRYLAVMFAMLFSLFALSGCDQSENPEKDKLHTSLSQNSNSQDAKAKSEASTDKVAESKYTESKIVKPKAEEPKATESIVDIRTLAKRYAGKDVTILDASELQLDGASAMVVTFSVPLEPNQNFSQKMHLVDVKSGKLDGAWELSNNQMELRLRHLPPSRELRLTVDEGIKGINERRLTTGYQKKFNTAPITPTVGFASKGLLLPSKAAEGLPVLALNVDRVDVNFFRIKDEALPSFIANWQYRSNMSYWNSKELLQETELVYTGRFDLNPIVNTREKILLPLSNIKELQKDGVYLAVMQQAGKYTYSNPITLFTLSDIGVSMHSYLNRIDVFTQSLEQGSGLKGVEVRLLDAKGQPVAKATTDSDGHASLEKSDKAKLLLATQNGHTSMIDLDSPALDLSEFDIGGPQGYSKQFFVFGPRDLYRPGETLIVNGLLRDADGHPLKSQPVKVDVLKADNQVVRSFVWQAENGLYQYRYSIPREAETGMWSLRFDLGDNVPRYYKFNVEDFMPERMALEIKGNVNNQPVLTDQNVEFAITGRYLYGAPATDNRLQGQLFLRPARNAVAKLPGYEFGSVKETDLRRTLDEFDLTLDSEGKTNLSVSSSNWKSVTSPVTVIVQASLLESGGRPVTRRAEQAVWPAEKLVGIRPLFNKKVIYNYRTGHDEHRYNVDENSLAEFEIVYVDASGKKYAASELRARLIYERRDYYWRWSDSTGWDSGYDQKDLVMADEHVQTAENGTAKISFPVDWGAYRIEVVNPQNQIVTSLNFWAGYSWQDNTGGTGAVRPDQVKLSLDKPAYKPGEKVKVRLVAPQEGKGYLLVESSDGPLWWQEIDVPEKGLDVEIPINQAWARHDLYLTAVVVRPGDKSRQATPKRAIGVLHLPLMDEGRKLNLALNAPDKMRPNQDLTVKIKVTPQQGQQLPKQVNVLLSAVDSGVLSITNFKTPDPYEAFFGRKRYSVDQYDVYGHLIEAEGRQANLRFGGDGNDSALERGGKKPLTEVKIIAEQAKPVTLNADGEGEITLPIPDFNGELRLMAQAWSSDEYGHNEHKIIVAAPVITQMSLPRFMAGGDQSQLSLDITNSTEQPQVLTLKFTAEGLVKLQGVTSKKLILEKGKRTTVKIPVKADYGFGQGEVSLTIDGLNLPDEKLTQYKNSWKIGVRPAYPAKTIQFSDVIHQGQNWQLPLAAISDLAPETVEGQLLLTSSPPLQIARYIRELYAYPYGCLEQTVSGLYPSLYSNEAELKKLGINTQSDEKRRKAIEAGITHLLSMQRHDGGFSLWNRNGDEAFWLTAYTTDFLFRATQQGYSVPADALKTANNRLLRYLQDRTIITDRYNGSRIATQFSVQAYAGLVLANQQKAPLSGLRQLYERRGQAASGLSLVQLGIALKMMGDNTRGNDAVRLGVNKPREPGYGLGDYGSVIRDNALIVALLTEHNMLQKDRDEKLLNLSNELSSHRYFSTQESNSLYLAGRYFIGATEQSWKAAINQQMPPINRDSALTETLTADQLSKGVDISNRGDSTLYSRLNIVGYLLNTPKPHSNVLKIKRTYFDLEGHTAHIGHMKSGEMIVVKLEVSASQSVPDALIVDLLPAGLEIENQNLAASSASLNDSATGLKDFIEEMQNADIRHIEYRDDRFVAAVAVPSYKSVTLLYLARAVAPGVYQVPAPQVESMYVPNWRAVGETDSRLEVVR</sequence>
<dbReference type="PROSITE" id="PS51257">
    <property type="entry name" value="PROKAR_LIPOPROTEIN"/>
    <property type="match status" value="1"/>
</dbReference>
<dbReference type="Pfam" id="PF00207">
    <property type="entry name" value="A2M"/>
    <property type="match status" value="1"/>
</dbReference>
<dbReference type="Pfam" id="PF07678">
    <property type="entry name" value="TED_complement"/>
    <property type="match status" value="1"/>
</dbReference>
<dbReference type="SMART" id="SM01359">
    <property type="entry name" value="A2M_N_2"/>
    <property type="match status" value="1"/>
</dbReference>
<dbReference type="EMBL" id="JAQRFN010000010">
    <property type="protein sequence ID" value="MDC9597147.1"/>
    <property type="molecule type" value="Genomic_DNA"/>
</dbReference>
<evidence type="ECO:0000256" key="2">
    <source>
        <dbReference type="ARBA" id="ARBA00022729"/>
    </source>
</evidence>
<dbReference type="SMART" id="SM01419">
    <property type="entry name" value="Thiol-ester_cl"/>
    <property type="match status" value="1"/>
</dbReference>
<dbReference type="InterPro" id="IPR002890">
    <property type="entry name" value="MG2"/>
</dbReference>
<dbReference type="Pfam" id="PF17973">
    <property type="entry name" value="bMG10"/>
    <property type="match status" value="1"/>
</dbReference>
<comment type="function">
    <text evidence="3">Protects the bacterial cell from host peptidases.</text>
</comment>
<feature type="signal peptide" evidence="5">
    <location>
        <begin position="1"/>
        <end position="31"/>
    </location>
</feature>
<comment type="similarity">
    <text evidence="1">Belongs to the protease inhibitor I39 (alpha-2-macroglobulin) family. Bacterial alpha-2-macroglobulin subfamily.</text>
</comment>
<dbReference type="InterPro" id="IPR026284">
    <property type="entry name" value="A2MG_proteobact"/>
</dbReference>
<dbReference type="InterPro" id="IPR011626">
    <property type="entry name" value="Alpha-macroglobulin_TED"/>
</dbReference>
<evidence type="ECO:0000256" key="1">
    <source>
        <dbReference type="ARBA" id="ARBA00010556"/>
    </source>
</evidence>
<dbReference type="InterPro" id="IPR047565">
    <property type="entry name" value="Alpha-macroglob_thiol-ester_cl"/>
</dbReference>
<dbReference type="Pfam" id="PF17970">
    <property type="entry name" value="bMG1"/>
    <property type="match status" value="1"/>
</dbReference>
<dbReference type="SUPFAM" id="SSF48239">
    <property type="entry name" value="Terpenoid cyclases/Protein prenyltransferases"/>
    <property type="match status" value="1"/>
</dbReference>
<evidence type="ECO:0000256" key="4">
    <source>
        <dbReference type="SAM" id="MobiDB-lite"/>
    </source>
</evidence>
<feature type="compositionally biased region" description="Polar residues" evidence="4">
    <location>
        <begin position="46"/>
        <end position="56"/>
    </location>
</feature>
<evidence type="ECO:0000256" key="5">
    <source>
        <dbReference type="SAM" id="SignalP"/>
    </source>
</evidence>
<dbReference type="Pfam" id="PF07703">
    <property type="entry name" value="A2M_BRD"/>
    <property type="match status" value="1"/>
</dbReference>
<dbReference type="InterPro" id="IPR051802">
    <property type="entry name" value="YfhM-like"/>
</dbReference>
<evidence type="ECO:0000259" key="7">
    <source>
        <dbReference type="SMART" id="SM01360"/>
    </source>
</evidence>
<feature type="domain" description="Alpha-2-macroglobulin bait region" evidence="6">
    <location>
        <begin position="802"/>
        <end position="951"/>
    </location>
</feature>
<feature type="region of interest" description="Disordered" evidence="4">
    <location>
        <begin position="39"/>
        <end position="81"/>
    </location>
</feature>
<feature type="chain" id="PRO_5047216437" description="Alpha-2-macroglobulin" evidence="5">
    <location>
        <begin position="32"/>
        <end position="1700"/>
    </location>
</feature>
<feature type="domain" description="Alpha-2-macroglobulin" evidence="7">
    <location>
        <begin position="1015"/>
        <end position="1104"/>
    </location>
</feature>
<dbReference type="InterPro" id="IPR011625">
    <property type="entry name" value="A2M_N_BRD"/>
</dbReference>
<dbReference type="InterPro" id="IPR049120">
    <property type="entry name" value="A2M_bMG2"/>
</dbReference>